<proteinExistence type="predicted"/>
<accession>A0A8S3IBN1</accession>
<protein>
    <submittedName>
        <fullName evidence="1">Uncharacterized protein</fullName>
    </submittedName>
</protein>
<dbReference type="Proteomes" id="UP000676336">
    <property type="component" value="Unassembled WGS sequence"/>
</dbReference>
<gene>
    <name evidence="1" type="ORF">SMN809_LOCUS73761</name>
</gene>
<comment type="caution">
    <text evidence="1">The sequence shown here is derived from an EMBL/GenBank/DDBJ whole genome shotgun (WGS) entry which is preliminary data.</text>
</comment>
<evidence type="ECO:0000313" key="2">
    <source>
        <dbReference type="Proteomes" id="UP000676336"/>
    </source>
</evidence>
<name>A0A8S3IBN1_9BILA</name>
<dbReference type="AlphaFoldDB" id="A0A8S3IBN1"/>
<reference evidence="1" key="1">
    <citation type="submission" date="2021-02" db="EMBL/GenBank/DDBJ databases">
        <authorList>
            <person name="Nowell W R."/>
        </authorList>
    </citation>
    <scope>NUCLEOTIDE SEQUENCE</scope>
</reference>
<organism evidence="1 2">
    <name type="scientific">Rotaria magnacalcarata</name>
    <dbReference type="NCBI Taxonomy" id="392030"/>
    <lineage>
        <taxon>Eukaryota</taxon>
        <taxon>Metazoa</taxon>
        <taxon>Spiralia</taxon>
        <taxon>Gnathifera</taxon>
        <taxon>Rotifera</taxon>
        <taxon>Eurotatoria</taxon>
        <taxon>Bdelloidea</taxon>
        <taxon>Philodinida</taxon>
        <taxon>Philodinidae</taxon>
        <taxon>Rotaria</taxon>
    </lineage>
</organism>
<dbReference type="EMBL" id="CAJOBI010328610">
    <property type="protein sequence ID" value="CAF5195298.1"/>
    <property type="molecule type" value="Genomic_DNA"/>
</dbReference>
<sequence length="61" mass="6780">VLLVDVKSQFCNGMAQYDHCATNPRCQSAPVCYPIPTYNRQLCPPLASKITVSYLESEDVT</sequence>
<feature type="non-terminal residue" evidence="1">
    <location>
        <position position="61"/>
    </location>
</feature>
<evidence type="ECO:0000313" key="1">
    <source>
        <dbReference type="EMBL" id="CAF5195298.1"/>
    </source>
</evidence>
<feature type="non-terminal residue" evidence="1">
    <location>
        <position position="1"/>
    </location>
</feature>